<dbReference type="PANTHER" id="PTHR48250:SF1">
    <property type="entry name" value="CUTINASE"/>
    <property type="match status" value="1"/>
</dbReference>
<comment type="caution">
    <text evidence="13">The sequence shown here is derived from an EMBL/GenBank/DDBJ whole genome shotgun (WGS) entry which is preliminary data.</text>
</comment>
<dbReference type="SUPFAM" id="SSF53474">
    <property type="entry name" value="alpha/beta-Hydrolases"/>
    <property type="match status" value="1"/>
</dbReference>
<comment type="catalytic activity">
    <reaction evidence="9 12">
        <text>cutin + H2O = cutin monomers.</text>
        <dbReference type="EC" id="3.1.1.74"/>
    </reaction>
</comment>
<evidence type="ECO:0000256" key="7">
    <source>
        <dbReference type="ARBA" id="ARBA00022801"/>
    </source>
</evidence>
<evidence type="ECO:0000256" key="4">
    <source>
        <dbReference type="ARBA" id="ARBA00022487"/>
    </source>
</evidence>
<evidence type="ECO:0000256" key="8">
    <source>
        <dbReference type="ARBA" id="ARBA00023157"/>
    </source>
</evidence>
<proteinExistence type="inferred from homology"/>
<comment type="function">
    <text evidence="12">Catalyzes the hydrolysis of complex carboxylic polyesters found in the cell wall of plants. Degrades cutin, a macromolecule that forms the structure of the plant cuticle.</text>
</comment>
<keyword evidence="6" id="KW-0732">Signal</keyword>
<keyword evidence="8 11" id="KW-1015">Disulfide bond</keyword>
<keyword evidence="5 12" id="KW-0964">Secreted</keyword>
<evidence type="ECO:0000256" key="9">
    <source>
        <dbReference type="ARBA" id="ARBA00034045"/>
    </source>
</evidence>
<keyword evidence="7 12" id="KW-0378">Hydrolase</keyword>
<evidence type="ECO:0000256" key="6">
    <source>
        <dbReference type="ARBA" id="ARBA00022729"/>
    </source>
</evidence>
<dbReference type="GO" id="GO:0016052">
    <property type="term" value="P:carbohydrate catabolic process"/>
    <property type="evidence" value="ECO:0007669"/>
    <property type="project" value="TreeGrafter"/>
</dbReference>
<evidence type="ECO:0000313" key="13">
    <source>
        <dbReference type="EMBL" id="KAF5323817.1"/>
    </source>
</evidence>
<dbReference type="PANTHER" id="PTHR48250">
    <property type="entry name" value="CUTINASE 2-RELATED"/>
    <property type="match status" value="1"/>
</dbReference>
<evidence type="ECO:0000256" key="5">
    <source>
        <dbReference type="ARBA" id="ARBA00022525"/>
    </source>
</evidence>
<comment type="subcellular location">
    <subcellularLocation>
        <location evidence="1 12">Secreted</location>
    </subcellularLocation>
</comment>
<reference evidence="13 14" key="1">
    <citation type="journal article" date="2020" name="ISME J.">
        <title>Uncovering the hidden diversity of litter-decomposition mechanisms in mushroom-forming fungi.</title>
        <authorList>
            <person name="Floudas D."/>
            <person name="Bentzer J."/>
            <person name="Ahren D."/>
            <person name="Johansson T."/>
            <person name="Persson P."/>
            <person name="Tunlid A."/>
        </authorList>
    </citation>
    <scope>NUCLEOTIDE SEQUENCE [LARGE SCALE GENOMIC DNA]</scope>
    <source>
        <strain evidence="13 14">CBS 101986</strain>
    </source>
</reference>
<organism evidence="13 14">
    <name type="scientific">Psilocybe cf. subviscida</name>
    <dbReference type="NCBI Taxonomy" id="2480587"/>
    <lineage>
        <taxon>Eukaryota</taxon>
        <taxon>Fungi</taxon>
        <taxon>Dikarya</taxon>
        <taxon>Basidiomycota</taxon>
        <taxon>Agaricomycotina</taxon>
        <taxon>Agaricomycetes</taxon>
        <taxon>Agaricomycetidae</taxon>
        <taxon>Agaricales</taxon>
        <taxon>Agaricineae</taxon>
        <taxon>Strophariaceae</taxon>
        <taxon>Psilocybe</taxon>
    </lineage>
</organism>
<evidence type="ECO:0000313" key="14">
    <source>
        <dbReference type="Proteomes" id="UP000567179"/>
    </source>
</evidence>
<evidence type="ECO:0000256" key="2">
    <source>
        <dbReference type="ARBA" id="ARBA00007534"/>
    </source>
</evidence>
<dbReference type="PRINTS" id="PR00129">
    <property type="entry name" value="CUTINASE"/>
</dbReference>
<dbReference type="InterPro" id="IPR000675">
    <property type="entry name" value="Cutinase/axe"/>
</dbReference>
<keyword evidence="14" id="KW-1185">Reference proteome</keyword>
<dbReference type="GO" id="GO:0005576">
    <property type="term" value="C:extracellular region"/>
    <property type="evidence" value="ECO:0007669"/>
    <property type="project" value="UniProtKB-SubCell"/>
</dbReference>
<dbReference type="AlphaFoldDB" id="A0A8H5F511"/>
<evidence type="ECO:0000256" key="10">
    <source>
        <dbReference type="PIRSR" id="PIRSR611150-1"/>
    </source>
</evidence>
<accession>A0A8H5F511</accession>
<dbReference type="InterPro" id="IPR043580">
    <property type="entry name" value="CUTINASE_1"/>
</dbReference>
<feature type="active site" description="Nucleophile" evidence="10">
    <location>
        <position position="146"/>
    </location>
</feature>
<evidence type="ECO:0000256" key="11">
    <source>
        <dbReference type="PIRSR" id="PIRSR611150-2"/>
    </source>
</evidence>
<protein>
    <recommendedName>
        <fullName evidence="3 12">Cutinase</fullName>
        <ecNumber evidence="3 12">3.1.1.74</ecNumber>
    </recommendedName>
</protein>
<feature type="disulfide bond" evidence="11">
    <location>
        <begin position="60"/>
        <end position="135"/>
    </location>
</feature>
<dbReference type="OrthoDB" id="3225429at2759"/>
<dbReference type="SMART" id="SM01110">
    <property type="entry name" value="Cutinase"/>
    <property type="match status" value="1"/>
</dbReference>
<dbReference type="Gene3D" id="3.40.50.1820">
    <property type="entry name" value="alpha/beta hydrolase"/>
    <property type="match status" value="1"/>
</dbReference>
<feature type="active site" evidence="10">
    <location>
        <position position="198"/>
    </location>
</feature>
<evidence type="ECO:0000256" key="3">
    <source>
        <dbReference type="ARBA" id="ARBA00013095"/>
    </source>
</evidence>
<dbReference type="Pfam" id="PF01083">
    <property type="entry name" value="Cutinase"/>
    <property type="match status" value="1"/>
</dbReference>
<dbReference type="Proteomes" id="UP000567179">
    <property type="component" value="Unassembled WGS sequence"/>
</dbReference>
<evidence type="ECO:0000256" key="12">
    <source>
        <dbReference type="RuleBase" id="RU361263"/>
    </source>
</evidence>
<dbReference type="InterPro" id="IPR029058">
    <property type="entry name" value="AB_hydrolase_fold"/>
</dbReference>
<feature type="active site" description="Proton donor/acceptor" evidence="10">
    <location>
        <position position="211"/>
    </location>
</feature>
<comment type="similarity">
    <text evidence="2 12">Belongs to the cutinase family.</text>
</comment>
<dbReference type="GO" id="GO:0050525">
    <property type="term" value="F:cutinase activity"/>
    <property type="evidence" value="ECO:0007669"/>
    <property type="project" value="UniProtKB-UniRule"/>
</dbReference>
<dbReference type="EMBL" id="JAACJJ010000017">
    <property type="protein sequence ID" value="KAF5323817.1"/>
    <property type="molecule type" value="Genomic_DNA"/>
</dbReference>
<keyword evidence="4 12" id="KW-0719">Serine esterase</keyword>
<dbReference type="InterPro" id="IPR043579">
    <property type="entry name" value="CUTINASE_2"/>
</dbReference>
<dbReference type="EC" id="3.1.1.74" evidence="3 12"/>
<evidence type="ECO:0000256" key="1">
    <source>
        <dbReference type="ARBA" id="ARBA00004613"/>
    </source>
</evidence>
<sequence length="229" mass="23694">MPENFSRRQFFEPPIPSSSKLQVSNMVKSFLNIVTLLVAATAITAAPIEDSDLPLEKRACADVVVHFARGTTEAPLIGAIVGPPFQAAIAVALSGKSLSFEGVNYPATVSGFLVGGDPTGSTTLANSVIATANACPNAKIVMSGYSQGGQLVHNAAAKLSTAIQNRVNAVVIFGDPKRDQALPSILEARRKTFCASGDLICDGTAIILAPHLSYGANAAEAAAFVKARV</sequence>
<gene>
    <name evidence="13" type="ORF">D9619_012988</name>
</gene>
<dbReference type="PROSITE" id="PS00931">
    <property type="entry name" value="CUTINASE_2"/>
    <property type="match status" value="1"/>
</dbReference>
<dbReference type="InterPro" id="IPR011150">
    <property type="entry name" value="Cutinase_monf"/>
</dbReference>
<name>A0A8H5F511_9AGAR</name>
<dbReference type="PROSITE" id="PS00155">
    <property type="entry name" value="CUTINASE_1"/>
    <property type="match status" value="1"/>
</dbReference>
<feature type="disulfide bond" evidence="11">
    <location>
        <begin position="194"/>
        <end position="201"/>
    </location>
</feature>